<protein>
    <recommendedName>
        <fullName evidence="4">DUF4236 domain-containing protein</fullName>
    </recommendedName>
</protein>
<dbReference type="EMBL" id="BAABAB010000016">
    <property type="protein sequence ID" value="GAA3620818.1"/>
    <property type="molecule type" value="Genomic_DNA"/>
</dbReference>
<name>A0ABP7A0V9_9ACTN</name>
<evidence type="ECO:0008006" key="4">
    <source>
        <dbReference type="Google" id="ProtNLM"/>
    </source>
</evidence>
<organism evidence="2 3">
    <name type="scientific">Microlunatus ginsengisoli</name>
    <dbReference type="NCBI Taxonomy" id="363863"/>
    <lineage>
        <taxon>Bacteria</taxon>
        <taxon>Bacillati</taxon>
        <taxon>Actinomycetota</taxon>
        <taxon>Actinomycetes</taxon>
        <taxon>Propionibacteriales</taxon>
        <taxon>Propionibacteriaceae</taxon>
        <taxon>Microlunatus</taxon>
    </lineage>
</organism>
<gene>
    <name evidence="2" type="ORF">GCM10022236_23800</name>
</gene>
<keyword evidence="1" id="KW-0472">Membrane</keyword>
<dbReference type="Proteomes" id="UP001501490">
    <property type="component" value="Unassembled WGS sequence"/>
</dbReference>
<proteinExistence type="predicted"/>
<evidence type="ECO:0000313" key="3">
    <source>
        <dbReference type="Proteomes" id="UP001501490"/>
    </source>
</evidence>
<reference evidence="3" key="1">
    <citation type="journal article" date="2019" name="Int. J. Syst. Evol. Microbiol.">
        <title>The Global Catalogue of Microorganisms (GCM) 10K type strain sequencing project: providing services to taxonomists for standard genome sequencing and annotation.</title>
        <authorList>
            <consortium name="The Broad Institute Genomics Platform"/>
            <consortium name="The Broad Institute Genome Sequencing Center for Infectious Disease"/>
            <person name="Wu L."/>
            <person name="Ma J."/>
        </authorList>
    </citation>
    <scope>NUCLEOTIDE SEQUENCE [LARGE SCALE GENOMIC DNA]</scope>
    <source>
        <strain evidence="3">JCM 16929</strain>
    </source>
</reference>
<evidence type="ECO:0000256" key="1">
    <source>
        <dbReference type="SAM" id="Phobius"/>
    </source>
</evidence>
<feature type="transmembrane region" description="Helical" evidence="1">
    <location>
        <begin position="41"/>
        <end position="64"/>
    </location>
</feature>
<sequence>MPGSLRIGRFRLSNRSASLRVGGGPVSYTHRTNFHSRNRSAGGGGSVLGGLLLVVGVIVLLVWIF</sequence>
<comment type="caution">
    <text evidence="2">The sequence shown here is derived from an EMBL/GenBank/DDBJ whole genome shotgun (WGS) entry which is preliminary data.</text>
</comment>
<accession>A0ABP7A0V9</accession>
<keyword evidence="1" id="KW-0812">Transmembrane</keyword>
<evidence type="ECO:0000313" key="2">
    <source>
        <dbReference type="EMBL" id="GAA3620818.1"/>
    </source>
</evidence>
<keyword evidence="1" id="KW-1133">Transmembrane helix</keyword>
<keyword evidence="3" id="KW-1185">Reference proteome</keyword>